<evidence type="ECO:0000259" key="1">
    <source>
        <dbReference type="Pfam" id="PF13304"/>
    </source>
</evidence>
<dbReference type="AlphaFoldDB" id="A0A412G5B1"/>
<dbReference type="RefSeq" id="WP_006058833.1">
    <property type="nucleotide sequence ID" value="NZ_CABJCV010000002.1"/>
</dbReference>
<keyword evidence="3" id="KW-1185">Reference proteome</keyword>
<dbReference type="GO" id="GO:0005524">
    <property type="term" value="F:ATP binding"/>
    <property type="evidence" value="ECO:0007669"/>
    <property type="project" value="UniProtKB-KW"/>
</dbReference>
<sequence>MTNMQILRIKANHYKNCSNGLHIDFVPTARKTEEDKTYELNQINDSLFVFSTTAIVGKNASGKTSLLKLIENVYRILGSFQLEDELMSISGTQLEITFYHENRLFRYETELVRQNNLGKNLSFTQERIFVSDYFKSKSKLIFSPEIYTELKLKRELPDNISILFYILKERKNYAYYYDDLKDQDDMLHAAYDFYKNHGINKKYWKHILHLFDDNIMDLEEINSELFRLTYLDRSMDLSAKELLTMLSSGTIKGIALYTAAIQALQEGSGFIIDEIENHFHKTLVENLISMFKDKAVNKKGAVLIFSTHYCELLDLFGRNDNIWISKSEKQIILTNMYRDYSVRNDLLKSRKFYDDNFGTAVSYEMLMNLKRALMNE</sequence>
<evidence type="ECO:0000313" key="3">
    <source>
        <dbReference type="Proteomes" id="UP000284178"/>
    </source>
</evidence>
<accession>A0A412G5B1</accession>
<gene>
    <name evidence="2" type="ORF">DWY25_02290</name>
</gene>
<proteinExistence type="predicted"/>
<evidence type="ECO:0000313" key="2">
    <source>
        <dbReference type="EMBL" id="RGR76202.1"/>
    </source>
</evidence>
<dbReference type="InterPro" id="IPR003959">
    <property type="entry name" value="ATPase_AAA_core"/>
</dbReference>
<dbReference type="SUPFAM" id="SSF52540">
    <property type="entry name" value="P-loop containing nucleoside triphosphate hydrolases"/>
    <property type="match status" value="1"/>
</dbReference>
<dbReference type="EMBL" id="QRUP01000002">
    <property type="protein sequence ID" value="RGR76202.1"/>
    <property type="molecule type" value="Genomic_DNA"/>
</dbReference>
<dbReference type="Pfam" id="PF13304">
    <property type="entry name" value="AAA_21"/>
    <property type="match status" value="1"/>
</dbReference>
<name>A0A412G5B1_9FIRM</name>
<dbReference type="InterPro" id="IPR027417">
    <property type="entry name" value="P-loop_NTPase"/>
</dbReference>
<feature type="domain" description="ATPase AAA-type core" evidence="1">
    <location>
        <begin position="53"/>
        <end position="312"/>
    </location>
</feature>
<keyword evidence="2" id="KW-0547">Nucleotide-binding</keyword>
<dbReference type="PANTHER" id="PTHR40396">
    <property type="entry name" value="ATPASE-LIKE PROTEIN"/>
    <property type="match status" value="1"/>
</dbReference>
<reference evidence="2 3" key="1">
    <citation type="submission" date="2018-08" db="EMBL/GenBank/DDBJ databases">
        <title>A genome reference for cultivated species of the human gut microbiota.</title>
        <authorList>
            <person name="Zou Y."/>
            <person name="Xue W."/>
            <person name="Luo G."/>
        </authorList>
    </citation>
    <scope>NUCLEOTIDE SEQUENCE [LARGE SCALE GENOMIC DNA]</scope>
    <source>
        <strain evidence="2 3">AF24-29</strain>
    </source>
</reference>
<dbReference type="Gene3D" id="3.40.50.300">
    <property type="entry name" value="P-loop containing nucleotide triphosphate hydrolases"/>
    <property type="match status" value="1"/>
</dbReference>
<comment type="caution">
    <text evidence="2">The sequence shown here is derived from an EMBL/GenBank/DDBJ whole genome shotgun (WGS) entry which is preliminary data.</text>
</comment>
<keyword evidence="2" id="KW-0067">ATP-binding</keyword>
<dbReference type="GO" id="GO:0016887">
    <property type="term" value="F:ATP hydrolysis activity"/>
    <property type="evidence" value="ECO:0007669"/>
    <property type="project" value="InterPro"/>
</dbReference>
<dbReference type="Proteomes" id="UP000284178">
    <property type="component" value="Unassembled WGS sequence"/>
</dbReference>
<protein>
    <submittedName>
        <fullName evidence="2">ATP-binding protein</fullName>
    </submittedName>
</protein>
<organism evidence="2 3">
    <name type="scientific">Holdemania filiformis</name>
    <dbReference type="NCBI Taxonomy" id="61171"/>
    <lineage>
        <taxon>Bacteria</taxon>
        <taxon>Bacillati</taxon>
        <taxon>Bacillota</taxon>
        <taxon>Erysipelotrichia</taxon>
        <taxon>Erysipelotrichales</taxon>
        <taxon>Erysipelotrichaceae</taxon>
        <taxon>Holdemania</taxon>
    </lineage>
</organism>
<dbReference type="PANTHER" id="PTHR40396:SF1">
    <property type="entry name" value="ATPASE AAA-TYPE CORE DOMAIN-CONTAINING PROTEIN"/>
    <property type="match status" value="1"/>
</dbReference>